<keyword evidence="9" id="KW-1185">Reference proteome</keyword>
<reference evidence="8 9" key="1">
    <citation type="journal article" date="2020" name="ISME J.">
        <title>Uncovering the hidden diversity of litter-decomposition mechanisms in mushroom-forming fungi.</title>
        <authorList>
            <person name="Floudas D."/>
            <person name="Bentzer J."/>
            <person name="Ahren D."/>
            <person name="Johansson T."/>
            <person name="Persson P."/>
            <person name="Tunlid A."/>
        </authorList>
    </citation>
    <scope>NUCLEOTIDE SEQUENCE [LARGE SCALE GENOMIC DNA]</scope>
    <source>
        <strain evidence="8 9">CBS 175.51</strain>
    </source>
</reference>
<proteinExistence type="inferred from homology"/>
<dbReference type="PANTHER" id="PTHR11573:SF6">
    <property type="entry name" value="RIBONUCLEOSIDE-DIPHOSPHATE REDUCTASE LARGE SUBUNIT"/>
    <property type="match status" value="1"/>
</dbReference>
<dbReference type="GO" id="GO:0005971">
    <property type="term" value="C:ribonucleoside-diphosphate reductase complex"/>
    <property type="evidence" value="ECO:0007669"/>
    <property type="project" value="TreeGrafter"/>
</dbReference>
<comment type="similarity">
    <text evidence="1 4">Belongs to the ribonucleoside diphosphate reductase large chain family.</text>
</comment>
<evidence type="ECO:0000259" key="6">
    <source>
        <dbReference type="Pfam" id="PF00317"/>
    </source>
</evidence>
<evidence type="ECO:0000256" key="2">
    <source>
        <dbReference type="ARBA" id="ARBA00012274"/>
    </source>
</evidence>
<dbReference type="SUPFAM" id="SSF51998">
    <property type="entry name" value="PFL-like glycyl radical enzymes"/>
    <property type="match status" value="1"/>
</dbReference>
<keyword evidence="3 4" id="KW-0560">Oxidoreductase</keyword>
<feature type="compositionally biased region" description="Polar residues" evidence="5">
    <location>
        <begin position="888"/>
        <end position="897"/>
    </location>
</feature>
<dbReference type="EMBL" id="JAACJK010000058">
    <property type="protein sequence ID" value="KAF5336546.1"/>
    <property type="molecule type" value="Genomic_DNA"/>
</dbReference>
<name>A0A8H5C7G0_9AGAR</name>
<evidence type="ECO:0000256" key="4">
    <source>
        <dbReference type="RuleBase" id="RU003410"/>
    </source>
</evidence>
<dbReference type="UniPathway" id="UPA00326"/>
<dbReference type="Pfam" id="PF02867">
    <property type="entry name" value="Ribonuc_red_lgC"/>
    <property type="match status" value="1"/>
</dbReference>
<dbReference type="SUPFAM" id="SSF48168">
    <property type="entry name" value="R1 subunit of ribonucleotide reductase, N-terminal domain"/>
    <property type="match status" value="1"/>
</dbReference>
<evidence type="ECO:0000313" key="8">
    <source>
        <dbReference type="EMBL" id="KAF5336546.1"/>
    </source>
</evidence>
<dbReference type="OrthoDB" id="10416899at2759"/>
<dbReference type="GO" id="GO:0009263">
    <property type="term" value="P:deoxyribonucleotide biosynthetic process"/>
    <property type="evidence" value="ECO:0007669"/>
    <property type="project" value="UniProtKB-KW"/>
</dbReference>
<dbReference type="GO" id="GO:0005524">
    <property type="term" value="F:ATP binding"/>
    <property type="evidence" value="ECO:0007669"/>
    <property type="project" value="InterPro"/>
</dbReference>
<dbReference type="InterPro" id="IPR000788">
    <property type="entry name" value="RNR_lg_C"/>
</dbReference>
<sequence length="1087" mass="118444">MDQAVETASLSEEFDKDKSEDCLRIANIVLERCRPEVSSSAIEPMLAEVAGSMSALSSEYGSLATRLELDNIYRLTEGSFCLAMRSAFEHGLLSPSFSELVERNEAALDAMLKHERDTSFSYYGLRLLRASYLLRYGNTLVERPQYALLRVALQMHNANLDQVRIAYDMMSRFQYIPSASLILNSGAPCPGLGSSYLLSLQDGHEGAFLALERSVVRGVERSGLLPVLNMFDASLDVIQQFAVDRPISVTVFIEPWHADIGDFLRFQGSGVSDPGRRSRLLCGLTINDLFMERVQSDGVWTLFCPSDAPLLASSHGAAFKEEYIRLEMSGIGISTTPAQHLWRDILNCQLATGYPLVCYKDAINGTITHAGHTLETVQYSDRNETGVSCAASIVLSSFVSENGVDYVEMAKVVRQAVASLNQSLVHSFYPSSSVKMGGYGHRAIGIGIQGLADVFAVMGLSYDSPEAAKVSTLIAETIQYSALDESCELIKVHGAHPSFRDTLAASGRLSIDFWDNVELSGRYDWDSLRQKLTKGASNACTVAYLPSVETSGLLGSSVGFEPFESLVAIDEIGSSHFLKVPQHLVFSLERLGMWGEGMIRRILENNGEADDPLLPELGYSHLELGSISGMLDVPENIRKAYRTAWDIHSSAVIDMAAARAPYVCQSQSMTLYLATHSIADLFQVGQWFDVHLWSGNKRSTHMTLGNQWQTQHTIARSLRTAVASVERWFSSGAIQRVDPSDYLGPEYDIWVIGKDHPIQKTWHSGCMGWGAASNSTSHYPGQAVQACMSYEHARSVWEDALLNGTWGSPLLKIEGTKIEPFKGWIVGGLDDRKANELRRRAQRLSEYLDQHPEAIVVDRARPVREWDAEYAAWKKRRGLKATAAPQPSLVTSTSLNQGLRPLKPSLTPLGNAPGASNVLPPEGSGTRRPTDRSKDPDGGYGALPSIPFSSLQISASQSGPTQSKTTSKGKGVARGEKAALESIPEPDRLGSGGSRGLHPESSSASSSRAPGTNPATFPPGDPARSAPSQASDTQGFSEFSRSAATSVDPDSGGDGWWIVSKGRLPGVYFGKWVGSSFHSKQLDILED</sequence>
<gene>
    <name evidence="8" type="ORF">D9611_006611</name>
</gene>
<keyword evidence="4" id="KW-0215">Deoxyribonucleotide synthesis</keyword>
<dbReference type="InterPro" id="IPR039718">
    <property type="entry name" value="Rrm1"/>
</dbReference>
<dbReference type="EC" id="1.17.4.1" evidence="2 4"/>
<feature type="compositionally biased region" description="Polar residues" evidence="5">
    <location>
        <begin position="947"/>
        <end position="968"/>
    </location>
</feature>
<feature type="compositionally biased region" description="Polar residues" evidence="5">
    <location>
        <begin position="1026"/>
        <end position="1045"/>
    </location>
</feature>
<organism evidence="8 9">
    <name type="scientific">Ephemerocybe angulata</name>
    <dbReference type="NCBI Taxonomy" id="980116"/>
    <lineage>
        <taxon>Eukaryota</taxon>
        <taxon>Fungi</taxon>
        <taxon>Dikarya</taxon>
        <taxon>Basidiomycota</taxon>
        <taxon>Agaricomycotina</taxon>
        <taxon>Agaricomycetes</taxon>
        <taxon>Agaricomycetidae</taxon>
        <taxon>Agaricales</taxon>
        <taxon>Agaricineae</taxon>
        <taxon>Psathyrellaceae</taxon>
        <taxon>Ephemerocybe</taxon>
    </lineage>
</organism>
<dbReference type="InterPro" id="IPR013509">
    <property type="entry name" value="RNR_lsu_N"/>
</dbReference>
<evidence type="ECO:0000259" key="7">
    <source>
        <dbReference type="Pfam" id="PF02867"/>
    </source>
</evidence>
<dbReference type="PANTHER" id="PTHR11573">
    <property type="entry name" value="RIBONUCLEOSIDE-DIPHOSPHATE REDUCTASE LARGE CHAIN"/>
    <property type="match status" value="1"/>
</dbReference>
<feature type="domain" description="Ribonucleotide reductase large subunit C-terminal" evidence="7">
    <location>
        <begin position="218"/>
        <end position="681"/>
    </location>
</feature>
<feature type="region of interest" description="Disordered" evidence="5">
    <location>
        <begin position="881"/>
        <end position="1056"/>
    </location>
</feature>
<dbReference type="Gene3D" id="3.20.70.20">
    <property type="match status" value="1"/>
</dbReference>
<accession>A0A8H5C7G0</accession>
<evidence type="ECO:0000256" key="3">
    <source>
        <dbReference type="ARBA" id="ARBA00023002"/>
    </source>
</evidence>
<comment type="catalytic activity">
    <reaction evidence="4">
        <text>a 2'-deoxyribonucleoside 5'-diphosphate + [thioredoxin]-disulfide + H2O = a ribonucleoside 5'-diphosphate + [thioredoxin]-dithiol</text>
        <dbReference type="Rhea" id="RHEA:23252"/>
        <dbReference type="Rhea" id="RHEA-COMP:10698"/>
        <dbReference type="Rhea" id="RHEA-COMP:10700"/>
        <dbReference type="ChEBI" id="CHEBI:15377"/>
        <dbReference type="ChEBI" id="CHEBI:29950"/>
        <dbReference type="ChEBI" id="CHEBI:50058"/>
        <dbReference type="ChEBI" id="CHEBI:57930"/>
        <dbReference type="ChEBI" id="CHEBI:73316"/>
        <dbReference type="EC" id="1.17.4.1"/>
    </reaction>
</comment>
<comment type="caution">
    <text evidence="8">The sequence shown here is derived from an EMBL/GenBank/DDBJ whole genome shotgun (WGS) entry which is preliminary data.</text>
</comment>
<dbReference type="GO" id="GO:0004748">
    <property type="term" value="F:ribonucleoside-diphosphate reductase activity, thioredoxin disulfide as acceptor"/>
    <property type="evidence" value="ECO:0007669"/>
    <property type="project" value="UniProtKB-EC"/>
</dbReference>
<dbReference type="InterPro" id="IPR008926">
    <property type="entry name" value="RNR_R1-su_N"/>
</dbReference>
<feature type="compositionally biased region" description="Basic and acidic residues" evidence="5">
    <location>
        <begin position="928"/>
        <end position="937"/>
    </location>
</feature>
<dbReference type="Proteomes" id="UP000541558">
    <property type="component" value="Unassembled WGS sequence"/>
</dbReference>
<evidence type="ECO:0000256" key="1">
    <source>
        <dbReference type="ARBA" id="ARBA00010406"/>
    </source>
</evidence>
<protein>
    <recommendedName>
        <fullName evidence="2 4">Ribonucleoside-diphosphate reductase</fullName>
        <ecNumber evidence="2 4">1.17.4.1</ecNumber>
    </recommendedName>
</protein>
<evidence type="ECO:0000313" key="9">
    <source>
        <dbReference type="Proteomes" id="UP000541558"/>
    </source>
</evidence>
<dbReference type="PRINTS" id="PR01183">
    <property type="entry name" value="RIBORDTASEM1"/>
</dbReference>
<feature type="domain" description="Ribonucleotide reductase large subunit N-terminal" evidence="6">
    <location>
        <begin position="119"/>
        <end position="188"/>
    </location>
</feature>
<dbReference type="Pfam" id="PF00317">
    <property type="entry name" value="Ribonuc_red_lgN"/>
    <property type="match status" value="1"/>
</dbReference>
<dbReference type="AlphaFoldDB" id="A0A8H5C7G0"/>
<comment type="function">
    <text evidence="4">Provides the precursors necessary for DNA synthesis. Catalyzes the biosynthesis of deoxyribonucleotides from the corresponding ribonucleotides.</text>
</comment>
<evidence type="ECO:0000256" key="5">
    <source>
        <dbReference type="SAM" id="MobiDB-lite"/>
    </source>
</evidence>